<evidence type="ECO:0000313" key="2">
    <source>
        <dbReference type="EMBL" id="CAA9271133.1"/>
    </source>
</evidence>
<reference evidence="2" key="1">
    <citation type="submission" date="2020-02" db="EMBL/GenBank/DDBJ databases">
        <authorList>
            <person name="Meier V. D."/>
        </authorList>
    </citation>
    <scope>NUCLEOTIDE SEQUENCE</scope>
    <source>
        <strain evidence="2">AVDCRST_MAG41</strain>
    </source>
</reference>
<feature type="region of interest" description="Disordered" evidence="1">
    <location>
        <begin position="13"/>
        <end position="86"/>
    </location>
</feature>
<feature type="compositionally biased region" description="Basic and acidic residues" evidence="1">
    <location>
        <begin position="168"/>
        <end position="186"/>
    </location>
</feature>
<feature type="non-terminal residue" evidence="2">
    <location>
        <position position="237"/>
    </location>
</feature>
<dbReference type="EMBL" id="CADCTP010000267">
    <property type="protein sequence ID" value="CAA9271133.1"/>
    <property type="molecule type" value="Genomic_DNA"/>
</dbReference>
<accession>A0A6J4J7J9</accession>
<feature type="non-terminal residue" evidence="2">
    <location>
        <position position="1"/>
    </location>
</feature>
<name>A0A6J4J7J9_9ACTN</name>
<organism evidence="2">
    <name type="scientific">uncultured Mycobacteriales bacterium</name>
    <dbReference type="NCBI Taxonomy" id="581187"/>
    <lineage>
        <taxon>Bacteria</taxon>
        <taxon>Bacillati</taxon>
        <taxon>Actinomycetota</taxon>
        <taxon>Actinomycetes</taxon>
        <taxon>Mycobacteriales</taxon>
        <taxon>environmental samples</taxon>
    </lineage>
</organism>
<feature type="compositionally biased region" description="Basic and acidic residues" evidence="1">
    <location>
        <begin position="39"/>
        <end position="67"/>
    </location>
</feature>
<gene>
    <name evidence="2" type="ORF">AVDCRST_MAG41-2907</name>
</gene>
<feature type="compositionally biased region" description="Basic and acidic residues" evidence="1">
    <location>
        <begin position="13"/>
        <end position="22"/>
    </location>
</feature>
<evidence type="ECO:0000256" key="1">
    <source>
        <dbReference type="SAM" id="MobiDB-lite"/>
    </source>
</evidence>
<proteinExistence type="predicted"/>
<dbReference type="AlphaFoldDB" id="A0A6J4J7J9"/>
<protein>
    <submittedName>
        <fullName evidence="2">Uncharacterized protein</fullName>
    </submittedName>
</protein>
<feature type="compositionally biased region" description="Low complexity" evidence="1">
    <location>
        <begin position="116"/>
        <end position="126"/>
    </location>
</feature>
<sequence length="237" mass="24580">AGADPLHVRAELAGRRGPERAGHQRAHFGAGQPAQPDPVQRRGPEQLRVRLRVPRPDPRGLGQREQDGLAGQPPGHVRQAAQGRDVGLVHVVDDDAQRALGRQVQQHRAQRRRGARTGVTAGRTAAPVHPPGPAQELAHHLVRDVVLGGRPGGPQQPGAARGGELPELLEHRGLAGADRPGDHGDRPAGGGRGPGEHLLGQPVEPGRGEAGHLSPGPARAGTGGSPGLPDRFGTSSL</sequence>
<feature type="region of interest" description="Disordered" evidence="1">
    <location>
        <begin position="98"/>
        <end position="237"/>
    </location>
</feature>